<dbReference type="Gene3D" id="3.40.50.720">
    <property type="entry name" value="NAD(P)-binding Rossmann-like Domain"/>
    <property type="match status" value="1"/>
</dbReference>
<dbReference type="GO" id="GO:0016020">
    <property type="term" value="C:membrane"/>
    <property type="evidence" value="ECO:0007669"/>
    <property type="project" value="TreeGrafter"/>
</dbReference>
<evidence type="ECO:0000256" key="1">
    <source>
        <dbReference type="ARBA" id="ARBA00006484"/>
    </source>
</evidence>
<dbReference type="GO" id="GO:0016491">
    <property type="term" value="F:oxidoreductase activity"/>
    <property type="evidence" value="ECO:0007669"/>
    <property type="project" value="UniProtKB-KW"/>
</dbReference>
<accession>A0A0A2DJL6</accession>
<dbReference type="PRINTS" id="PR00081">
    <property type="entry name" value="GDHRDH"/>
</dbReference>
<dbReference type="InterPro" id="IPR036291">
    <property type="entry name" value="NAD(P)-bd_dom_sf"/>
</dbReference>
<comment type="caution">
    <text evidence="3">The sequence shown here is derived from an EMBL/GenBank/DDBJ whole genome shotgun (WGS) entry which is preliminary data.</text>
</comment>
<gene>
    <name evidence="3" type="ORF">MA47_00535</name>
</gene>
<dbReference type="GeneID" id="300552969"/>
<dbReference type="EMBL" id="JRVJ01000001">
    <property type="protein sequence ID" value="KGM19390.1"/>
    <property type="molecule type" value="Genomic_DNA"/>
</dbReference>
<dbReference type="PANTHER" id="PTHR44196:SF1">
    <property type="entry name" value="DEHYDROGENASE_REDUCTASE SDR FAMILY MEMBER 7B"/>
    <property type="match status" value="1"/>
</dbReference>
<organism evidence="3 4">
    <name type="scientific">Corynebacterium auriscanis</name>
    <dbReference type="NCBI Taxonomy" id="99807"/>
    <lineage>
        <taxon>Bacteria</taxon>
        <taxon>Bacillati</taxon>
        <taxon>Actinomycetota</taxon>
        <taxon>Actinomycetes</taxon>
        <taxon>Mycobacteriales</taxon>
        <taxon>Corynebacteriaceae</taxon>
        <taxon>Corynebacterium</taxon>
    </lineage>
</organism>
<protein>
    <submittedName>
        <fullName evidence="3">Short-chain dehydrogenase</fullName>
    </submittedName>
</protein>
<comment type="similarity">
    <text evidence="1">Belongs to the short-chain dehydrogenases/reductases (SDR) family.</text>
</comment>
<keyword evidence="4" id="KW-1185">Reference proteome</keyword>
<proteinExistence type="inferred from homology"/>
<keyword evidence="2" id="KW-0560">Oxidoreductase</keyword>
<sequence length="282" mass="30458">MFAVVTGAASGIGREVALLLAQRGYSLAISDRDEAGLAHTAKAIRSAGGTVADSRVVDVTDVHAVKTWATDICATHGTPDHVHHVAGVAIWSDVRFMPHEKWQRVIDINLMGSVHMVEAFAPLLMTAEPVRRLPFQRHYQRKFVFVSSAAGIIGLPWHAAYSASKGGVLGMCEVLRFDMAPYGVDVHAVVPGAVDTPLVRTIDIHGVDRSKPRIEKATALFQGHAVSPTEAAQKILKGVDKGKYLINTSGDIPVARWAQVNAPWAYRGAMRALNAGFRWASK</sequence>
<dbReference type="NCBIfam" id="NF005881">
    <property type="entry name" value="PRK07832.1"/>
    <property type="match status" value="1"/>
</dbReference>
<dbReference type="InterPro" id="IPR020904">
    <property type="entry name" value="Sc_DH/Rdtase_CS"/>
</dbReference>
<evidence type="ECO:0000256" key="2">
    <source>
        <dbReference type="ARBA" id="ARBA00023002"/>
    </source>
</evidence>
<evidence type="ECO:0000313" key="3">
    <source>
        <dbReference type="EMBL" id="KGM19390.1"/>
    </source>
</evidence>
<dbReference type="SUPFAM" id="SSF51735">
    <property type="entry name" value="NAD(P)-binding Rossmann-fold domains"/>
    <property type="match status" value="1"/>
</dbReference>
<dbReference type="InterPro" id="IPR002347">
    <property type="entry name" value="SDR_fam"/>
</dbReference>
<dbReference type="Pfam" id="PF00106">
    <property type="entry name" value="adh_short"/>
    <property type="match status" value="1"/>
</dbReference>
<dbReference type="Proteomes" id="UP000030145">
    <property type="component" value="Unassembled WGS sequence"/>
</dbReference>
<dbReference type="CDD" id="cd05233">
    <property type="entry name" value="SDR_c"/>
    <property type="match status" value="1"/>
</dbReference>
<dbReference type="AlphaFoldDB" id="A0A0A2DJL6"/>
<dbReference type="RefSeq" id="WP_035112826.1">
    <property type="nucleotide sequence ID" value="NZ_CP047046.1"/>
</dbReference>
<reference evidence="3 4" key="1">
    <citation type="submission" date="2014-10" db="EMBL/GenBank/DDBJ databases">
        <title>Whole Genome sequence of Corynebacterium auriscanis strain CIP 106629.</title>
        <authorList>
            <person name="Hassan S.S."/>
            <person name="Jamal S.B."/>
            <person name="Tiwari S."/>
            <person name="Oliveira L.D.C."/>
            <person name="Souza F."/>
            <person name="Mariano D.C."/>
            <person name="Almeida S."/>
            <person name="Dorella F."/>
            <person name="Pereira F."/>
            <person name="Carvalho A."/>
            <person name="Leal C.A."/>
            <person name="Soares S.D.C."/>
            <person name="Figueiredo H.C."/>
            <person name="Silva A."/>
            <person name="Azevedo V.A."/>
        </authorList>
    </citation>
    <scope>NUCLEOTIDE SEQUENCE [LARGE SCALE GENOMIC DNA]</scope>
    <source>
        <strain evidence="3 4">CIP 106629</strain>
    </source>
</reference>
<dbReference type="PANTHER" id="PTHR44196">
    <property type="entry name" value="DEHYDROGENASE/REDUCTASE SDR FAMILY MEMBER 7B"/>
    <property type="match status" value="1"/>
</dbReference>
<dbReference type="PROSITE" id="PS00061">
    <property type="entry name" value="ADH_SHORT"/>
    <property type="match status" value="1"/>
</dbReference>
<evidence type="ECO:0000313" key="4">
    <source>
        <dbReference type="Proteomes" id="UP000030145"/>
    </source>
</evidence>
<name>A0A0A2DJL6_9CORY</name>